<sequence length="75" mass="8467">MSRTRIFLAMLAMAQVKAIEAPCYLKASGAAQTRTEMMSHLNPFYGQWRNTHNAERTGDFDAAKRRLRHLSVALG</sequence>
<evidence type="ECO:0000313" key="1">
    <source>
        <dbReference type="EMBL" id="MDS1310790.1"/>
    </source>
</evidence>
<evidence type="ECO:0000313" key="2">
    <source>
        <dbReference type="Proteomes" id="UP001267407"/>
    </source>
</evidence>
<organism evidence="1 2">
    <name type="scientific">Marinobacter xiaoshiensis</name>
    <dbReference type="NCBI Taxonomy" id="3073652"/>
    <lineage>
        <taxon>Bacteria</taxon>
        <taxon>Pseudomonadati</taxon>
        <taxon>Pseudomonadota</taxon>
        <taxon>Gammaproteobacteria</taxon>
        <taxon>Pseudomonadales</taxon>
        <taxon>Marinobacteraceae</taxon>
        <taxon>Marinobacter</taxon>
    </lineage>
</organism>
<dbReference type="Proteomes" id="UP001267407">
    <property type="component" value="Unassembled WGS sequence"/>
</dbReference>
<accession>A0ABU2HJH3</accession>
<keyword evidence="2" id="KW-1185">Reference proteome</keyword>
<name>A0ABU2HJH3_9GAMM</name>
<gene>
    <name evidence="1" type="ORF">RKA07_11885</name>
</gene>
<reference evidence="1" key="1">
    <citation type="submission" date="2023-09" db="EMBL/GenBank/DDBJ databases">
        <title>Marinobacter sediminicola sp. nov. and Marinobacter maritimum sp. nov., isolated from marine sediment.</title>
        <authorList>
            <person name="An J."/>
        </authorList>
    </citation>
    <scope>NUCLEOTIDE SEQUENCE</scope>
    <source>
        <strain evidence="1">F60267</strain>
    </source>
</reference>
<comment type="caution">
    <text evidence="1">The sequence shown here is derived from an EMBL/GenBank/DDBJ whole genome shotgun (WGS) entry which is preliminary data.</text>
</comment>
<dbReference type="EMBL" id="JAVMBO010000017">
    <property type="protein sequence ID" value="MDS1310790.1"/>
    <property type="molecule type" value="Genomic_DNA"/>
</dbReference>
<proteinExistence type="predicted"/>
<dbReference type="RefSeq" id="WP_227714787.1">
    <property type="nucleotide sequence ID" value="NZ_JAVMBO010000017.1"/>
</dbReference>
<protein>
    <submittedName>
        <fullName evidence="1">Uncharacterized protein</fullName>
    </submittedName>
</protein>